<name>A0A8H5LHC9_9AGAR</name>
<dbReference type="PANTHER" id="PTHR10039:SF17">
    <property type="entry name" value="FUNGAL STAND N-TERMINAL GOODBYE DOMAIN-CONTAINING PROTEIN-RELATED"/>
    <property type="match status" value="1"/>
</dbReference>
<dbReference type="Gene3D" id="3.40.50.300">
    <property type="entry name" value="P-loop containing nucleotide triphosphate hydrolases"/>
    <property type="match status" value="1"/>
</dbReference>
<evidence type="ECO:0000313" key="3">
    <source>
        <dbReference type="EMBL" id="KAF5357173.1"/>
    </source>
</evidence>
<feature type="domain" description="Nephrocystin 3-like N-terminal" evidence="2">
    <location>
        <begin position="65"/>
        <end position="226"/>
    </location>
</feature>
<dbReference type="InterPro" id="IPR027417">
    <property type="entry name" value="P-loop_NTPase"/>
</dbReference>
<dbReference type="EMBL" id="JAACJO010000006">
    <property type="protein sequence ID" value="KAF5357173.1"/>
    <property type="molecule type" value="Genomic_DNA"/>
</dbReference>
<dbReference type="Pfam" id="PF24883">
    <property type="entry name" value="NPHP3_N"/>
    <property type="match status" value="1"/>
</dbReference>
<dbReference type="OrthoDB" id="3042812at2759"/>
<evidence type="ECO:0000259" key="2">
    <source>
        <dbReference type="Pfam" id="PF24883"/>
    </source>
</evidence>
<dbReference type="AlphaFoldDB" id="A0A8H5LHC9"/>
<evidence type="ECO:0000256" key="1">
    <source>
        <dbReference type="ARBA" id="ARBA00022737"/>
    </source>
</evidence>
<keyword evidence="4" id="KW-1185">Reference proteome</keyword>
<comment type="caution">
    <text evidence="3">The sequence shown here is derived from an EMBL/GenBank/DDBJ whole genome shotgun (WGS) entry which is preliminary data.</text>
</comment>
<dbReference type="PANTHER" id="PTHR10039">
    <property type="entry name" value="AMELOGENIN"/>
    <property type="match status" value="1"/>
</dbReference>
<dbReference type="Proteomes" id="UP000559027">
    <property type="component" value="Unassembled WGS sequence"/>
</dbReference>
<gene>
    <name evidence="3" type="ORF">D9756_006411</name>
</gene>
<sequence>MAFFSDAQNFVVTGGEFTNNNVNISSSNGIDILLNASTPEAAVDAGEREHDPRCSPGTREQHIKDVTSWATTSDSDQLPIYWMKGPAGVGKSAIAQTCAKAMKDSGHLGASFFFSVNGRRKDHTRFFPTLAYQLATTLPDYRKIVDNRVHNDKTLVTKTLSSQFDSLIVEPLRALKEQGKEVRRRPIFIDGLDECESQDAQAEIIKLIATSVQAKSTPFCWAIFSRAEPQIASTFALVHISSLCCIVHLPISRDNDKDIELYLRDGFKNMLQRRNMVLSLLWPAEEDIKKLIDAAAGLFAYAATVLRFIDNHSRASFQETLQAVLDVIAKPGSHPLPIFSNLDNLYTLILQRVPDDILHPMNVLLCWMTLWEWHDQTLNVAHACNQFGISEATFKSICHHLQAVVAYQEPSQSIQELVPTVDLARSFYCQDSSFELSASVRRQLLEIHGTISILHKSFLEFLTDPTRSPVFCVRSLDILSESFDRELEQSVHCASGYVIEGSRLELASGTASSSTLLSWPHQGSEFVDSFLALCVMRHEWRNPHTLLTLTHFPELSPLLKQLDHRKGIIAERLIDGLGLRAGSFQYTQIMEGTIFRCLTPEGYDQFDLAKFRADIKRSENAELIKAFHPHAPSIVASMNNLYSQNKPGKRRGLYKLGHGEKSVIWYWEYDTKKRYFHEFRTVDFERAMRIYKAEKFRMWDESWVPPS</sequence>
<organism evidence="3 4">
    <name type="scientific">Leucocoprinus leucothites</name>
    <dbReference type="NCBI Taxonomy" id="201217"/>
    <lineage>
        <taxon>Eukaryota</taxon>
        <taxon>Fungi</taxon>
        <taxon>Dikarya</taxon>
        <taxon>Basidiomycota</taxon>
        <taxon>Agaricomycotina</taxon>
        <taxon>Agaricomycetes</taxon>
        <taxon>Agaricomycetidae</taxon>
        <taxon>Agaricales</taxon>
        <taxon>Agaricineae</taxon>
        <taxon>Agaricaceae</taxon>
        <taxon>Leucocoprinus</taxon>
    </lineage>
</organism>
<reference evidence="3 4" key="1">
    <citation type="journal article" date="2020" name="ISME J.">
        <title>Uncovering the hidden diversity of litter-decomposition mechanisms in mushroom-forming fungi.</title>
        <authorList>
            <person name="Floudas D."/>
            <person name="Bentzer J."/>
            <person name="Ahren D."/>
            <person name="Johansson T."/>
            <person name="Persson P."/>
            <person name="Tunlid A."/>
        </authorList>
    </citation>
    <scope>NUCLEOTIDE SEQUENCE [LARGE SCALE GENOMIC DNA]</scope>
    <source>
        <strain evidence="3 4">CBS 146.42</strain>
    </source>
</reference>
<evidence type="ECO:0000313" key="4">
    <source>
        <dbReference type="Proteomes" id="UP000559027"/>
    </source>
</evidence>
<dbReference type="SUPFAM" id="SSF52540">
    <property type="entry name" value="P-loop containing nucleoside triphosphate hydrolases"/>
    <property type="match status" value="1"/>
</dbReference>
<proteinExistence type="predicted"/>
<keyword evidence="1" id="KW-0677">Repeat</keyword>
<dbReference type="InterPro" id="IPR056884">
    <property type="entry name" value="NPHP3-like_N"/>
</dbReference>
<protein>
    <recommendedName>
        <fullName evidence="2">Nephrocystin 3-like N-terminal domain-containing protein</fullName>
    </recommendedName>
</protein>
<accession>A0A8H5LHC9</accession>